<keyword evidence="5 7" id="KW-1133">Transmembrane helix</keyword>
<proteinExistence type="predicted"/>
<evidence type="ECO:0000256" key="3">
    <source>
        <dbReference type="ARBA" id="ARBA00022729"/>
    </source>
</evidence>
<keyword evidence="2 7" id="KW-0812">Transmembrane</keyword>
<dbReference type="RefSeq" id="XP_013752969.1">
    <property type="nucleotide sequence ID" value="XM_013897515.1"/>
</dbReference>
<dbReference type="GO" id="GO:0015031">
    <property type="term" value="P:protein transport"/>
    <property type="evidence" value="ECO:0007669"/>
    <property type="project" value="UniProtKB-KW"/>
</dbReference>
<evidence type="ECO:0000256" key="7">
    <source>
        <dbReference type="SAM" id="Phobius"/>
    </source>
</evidence>
<keyword evidence="4" id="KW-0653">Protein transport</keyword>
<reference evidence="9 10" key="1">
    <citation type="submission" date="2010-05" db="EMBL/GenBank/DDBJ databases">
        <title>The Genome Sequence of Thecamonas trahens ATCC 50062.</title>
        <authorList>
            <consortium name="The Broad Institute Genome Sequencing Platform"/>
            <person name="Russ C."/>
            <person name="Cuomo C."/>
            <person name="Shea T."/>
            <person name="Young S.K."/>
            <person name="Zeng Q."/>
            <person name="Koehrsen M."/>
            <person name="Haas B."/>
            <person name="Borodovsky M."/>
            <person name="Guigo R."/>
            <person name="Alvarado L."/>
            <person name="Berlin A."/>
            <person name="Bochicchio J."/>
            <person name="Borenstein D."/>
            <person name="Chapman S."/>
            <person name="Chen Z."/>
            <person name="Freedman E."/>
            <person name="Gellesch M."/>
            <person name="Goldberg J."/>
            <person name="Griggs A."/>
            <person name="Gujja S."/>
            <person name="Heilman E."/>
            <person name="Heiman D."/>
            <person name="Hepburn T."/>
            <person name="Howarth C."/>
            <person name="Jen D."/>
            <person name="Larson L."/>
            <person name="Mehta T."/>
            <person name="Park D."/>
            <person name="Pearson M."/>
            <person name="Roberts A."/>
            <person name="Saif S."/>
            <person name="Shenoy N."/>
            <person name="Sisk P."/>
            <person name="Stolte C."/>
            <person name="Sykes S."/>
            <person name="Thomson T."/>
            <person name="Walk T."/>
            <person name="White J."/>
            <person name="Yandava C."/>
            <person name="Burger G."/>
            <person name="Gray M.W."/>
            <person name="Holland P.W.H."/>
            <person name="King N."/>
            <person name="Lang F.B.F."/>
            <person name="Roger A.J."/>
            <person name="Ruiz-Trillo I."/>
            <person name="Lander E."/>
            <person name="Nusbaum C."/>
        </authorList>
    </citation>
    <scope>NUCLEOTIDE SEQUENCE [LARGE SCALE GENOMIC DNA]</scope>
    <source>
        <strain evidence="9 10">ATCC 50062</strain>
    </source>
</reference>
<accession>A0A0L0DT81</accession>
<evidence type="ECO:0000256" key="1">
    <source>
        <dbReference type="ARBA" id="ARBA00004472"/>
    </source>
</evidence>
<dbReference type="GeneID" id="25569157"/>
<dbReference type="OrthoDB" id="29460at2759"/>
<comment type="subcellular location">
    <subcellularLocation>
        <location evidence="1">Preautophagosomal structure membrane</location>
        <topology evidence="1">Single-pass type I membrane protein</topology>
    </subcellularLocation>
</comment>
<evidence type="ECO:0000313" key="9">
    <source>
        <dbReference type="EMBL" id="KNC55432.1"/>
    </source>
</evidence>
<evidence type="ECO:0000256" key="8">
    <source>
        <dbReference type="SAM" id="SignalP"/>
    </source>
</evidence>
<sequence>MSRELAFAAVLLLLAAASVAHAECPSFAPYNANLFRNGGKGYVFSDAQYTYDIAICEPLSSSVCSGQSDITVCQEWGPGASENKILGAEKYSFSSLSSSSDEGFILTMGGVTDSDCLPSGNQAKLTLTCDRSVTGDLKFSYDGYAACSGLSLGSIILIIALVLSVVYLIAGMAWQYKKGERGVVGLLPHKSFWASIPGLIKDGCAFTYDKIRQVTSSGTSYSSVP</sequence>
<keyword evidence="4" id="KW-0813">Transport</keyword>
<organism evidence="9 10">
    <name type="scientific">Thecamonas trahens ATCC 50062</name>
    <dbReference type="NCBI Taxonomy" id="461836"/>
    <lineage>
        <taxon>Eukaryota</taxon>
        <taxon>Apusozoa</taxon>
        <taxon>Apusomonadida</taxon>
        <taxon>Apusomonadidae</taxon>
        <taxon>Thecamonas</taxon>
    </lineage>
</organism>
<dbReference type="InterPro" id="IPR018939">
    <property type="entry name" value="Autophagy-rel_prot_27"/>
</dbReference>
<keyword evidence="3 8" id="KW-0732">Signal</keyword>
<dbReference type="GO" id="GO:0000139">
    <property type="term" value="C:Golgi membrane"/>
    <property type="evidence" value="ECO:0007669"/>
    <property type="project" value="UniProtKB-SubCell"/>
</dbReference>
<keyword evidence="6 7" id="KW-0472">Membrane</keyword>
<feature type="chain" id="PRO_5005537437" evidence="8">
    <location>
        <begin position="23"/>
        <end position="225"/>
    </location>
</feature>
<dbReference type="InterPro" id="IPR009011">
    <property type="entry name" value="Man6P_isomerase_rcpt-bd_dom_sf"/>
</dbReference>
<feature type="signal peptide" evidence="8">
    <location>
        <begin position="1"/>
        <end position="22"/>
    </location>
</feature>
<dbReference type="AlphaFoldDB" id="A0A0L0DT81"/>
<evidence type="ECO:0000256" key="2">
    <source>
        <dbReference type="ARBA" id="ARBA00022692"/>
    </source>
</evidence>
<dbReference type="PANTHER" id="PTHR15071">
    <property type="entry name" value="MANNOSE-6-PHOSPHATE RECEPTOR FAMILY MEMBER"/>
    <property type="match status" value="1"/>
</dbReference>
<dbReference type="Gene3D" id="2.70.130.10">
    <property type="entry name" value="Mannose-6-phosphate receptor binding domain"/>
    <property type="match status" value="1"/>
</dbReference>
<gene>
    <name evidence="9" type="ORF">AMSG_11094</name>
</gene>
<evidence type="ECO:0000313" key="10">
    <source>
        <dbReference type="Proteomes" id="UP000054408"/>
    </source>
</evidence>
<keyword evidence="10" id="KW-1185">Reference proteome</keyword>
<dbReference type="GO" id="GO:0034045">
    <property type="term" value="C:phagophore assembly site membrane"/>
    <property type="evidence" value="ECO:0007669"/>
    <property type="project" value="UniProtKB-SubCell"/>
</dbReference>
<evidence type="ECO:0000256" key="4">
    <source>
        <dbReference type="ARBA" id="ARBA00022927"/>
    </source>
</evidence>
<evidence type="ECO:0000256" key="5">
    <source>
        <dbReference type="ARBA" id="ARBA00022989"/>
    </source>
</evidence>
<dbReference type="SUPFAM" id="SSF50911">
    <property type="entry name" value="Mannose 6-phosphate receptor domain"/>
    <property type="match status" value="1"/>
</dbReference>
<dbReference type="PANTHER" id="PTHR15071:SF0">
    <property type="entry name" value="MANNOSE 6-PHOSPHATE RECEPTOR-LIKE PROTEIN 1"/>
    <property type="match status" value="1"/>
</dbReference>
<name>A0A0L0DT81_THETB</name>
<dbReference type="Proteomes" id="UP000054408">
    <property type="component" value="Unassembled WGS sequence"/>
</dbReference>
<feature type="transmembrane region" description="Helical" evidence="7">
    <location>
        <begin position="150"/>
        <end position="170"/>
    </location>
</feature>
<protein>
    <submittedName>
        <fullName evidence="9">Uncharacterized protein</fullName>
    </submittedName>
</protein>
<dbReference type="Pfam" id="PF09451">
    <property type="entry name" value="ATG27"/>
    <property type="match status" value="1"/>
</dbReference>
<dbReference type="EMBL" id="GL349501">
    <property type="protein sequence ID" value="KNC55432.1"/>
    <property type="molecule type" value="Genomic_DNA"/>
</dbReference>
<evidence type="ECO:0000256" key="6">
    <source>
        <dbReference type="ARBA" id="ARBA00023136"/>
    </source>
</evidence>